<dbReference type="SMART" id="SM00240">
    <property type="entry name" value="FHA"/>
    <property type="match status" value="1"/>
</dbReference>
<proteinExistence type="predicted"/>
<keyword evidence="3" id="KW-1185">Reference proteome</keyword>
<dbReference type="Pfam" id="PF00498">
    <property type="entry name" value="FHA"/>
    <property type="match status" value="1"/>
</dbReference>
<accession>A0A1D9GM10</accession>
<dbReference type="OrthoDB" id="151099at2"/>
<organism evidence="2 3">
    <name type="scientific">Marinobacter salinus</name>
    <dbReference type="NCBI Taxonomy" id="1874317"/>
    <lineage>
        <taxon>Bacteria</taxon>
        <taxon>Pseudomonadati</taxon>
        <taxon>Pseudomonadota</taxon>
        <taxon>Gammaproteobacteria</taxon>
        <taxon>Pseudomonadales</taxon>
        <taxon>Marinobacteraceae</taxon>
        <taxon>Marinobacter</taxon>
    </lineage>
</organism>
<dbReference type="Gene3D" id="2.60.200.20">
    <property type="match status" value="1"/>
</dbReference>
<dbReference type="RefSeq" id="WP_070969098.1">
    <property type="nucleotide sequence ID" value="NZ_CP017715.1"/>
</dbReference>
<dbReference type="CDD" id="cd00060">
    <property type="entry name" value="FHA"/>
    <property type="match status" value="1"/>
</dbReference>
<protein>
    <submittedName>
        <fullName evidence="2">FHA domain-containing protein</fullName>
    </submittedName>
</protein>
<reference evidence="2 3" key="1">
    <citation type="submission" date="2016-10" db="EMBL/GenBank/DDBJ databases">
        <title>Marinobacter salinus sp. nov., a moderately halophilic bacterium isolated from a tidal flat environment.</title>
        <authorList>
            <person name="Park S.-J."/>
        </authorList>
    </citation>
    <scope>NUCLEOTIDE SEQUENCE [LARGE SCALE GENOMIC DNA]</scope>
    <source>
        <strain evidence="2 3">Hb8</strain>
    </source>
</reference>
<evidence type="ECO:0000259" key="1">
    <source>
        <dbReference type="PROSITE" id="PS50006"/>
    </source>
</evidence>
<evidence type="ECO:0000313" key="2">
    <source>
        <dbReference type="EMBL" id="AOY88410.1"/>
    </source>
</evidence>
<dbReference type="InterPro" id="IPR000253">
    <property type="entry name" value="FHA_dom"/>
</dbReference>
<dbReference type="KEGG" id="msq:BKP64_09665"/>
<dbReference type="AlphaFoldDB" id="A0A1D9GM10"/>
<dbReference type="PANTHER" id="PTHR23308">
    <property type="entry name" value="NUCLEAR INHIBITOR OF PROTEIN PHOSPHATASE-1"/>
    <property type="match status" value="1"/>
</dbReference>
<dbReference type="InterPro" id="IPR008984">
    <property type="entry name" value="SMAD_FHA_dom_sf"/>
</dbReference>
<dbReference type="PROSITE" id="PS50006">
    <property type="entry name" value="FHA_DOMAIN"/>
    <property type="match status" value="1"/>
</dbReference>
<name>A0A1D9GM10_9GAMM</name>
<evidence type="ECO:0000313" key="3">
    <source>
        <dbReference type="Proteomes" id="UP000177445"/>
    </source>
</evidence>
<sequence length="116" mass="13231">MASLSQLVDNVVVNTFELGQPETRIGRRADNDIRIDEISVSGQHAMIEAVPNAYLEGTIDYYITDNESTNGTFVNDIRVDGRQRLNSNDMVRVGWNEFRFIDEEENTLEKTAYILD</sequence>
<dbReference type="Proteomes" id="UP000177445">
    <property type="component" value="Chromosome"/>
</dbReference>
<dbReference type="STRING" id="1874317.BKP64_09665"/>
<gene>
    <name evidence="2" type="ORF">BKP64_09665</name>
</gene>
<dbReference type="InterPro" id="IPR050923">
    <property type="entry name" value="Cell_Proc_Reg/RNA_Proc"/>
</dbReference>
<feature type="domain" description="FHA" evidence="1">
    <location>
        <begin position="23"/>
        <end position="79"/>
    </location>
</feature>
<dbReference type="EMBL" id="CP017715">
    <property type="protein sequence ID" value="AOY88410.1"/>
    <property type="molecule type" value="Genomic_DNA"/>
</dbReference>
<dbReference type="SUPFAM" id="SSF49879">
    <property type="entry name" value="SMAD/FHA domain"/>
    <property type="match status" value="1"/>
</dbReference>